<comment type="caution">
    <text evidence="1">The sequence shown here is derived from an EMBL/GenBank/DDBJ whole genome shotgun (WGS) entry which is preliminary data.</text>
</comment>
<sequence length="97" mass="11186">MVRTQGASYLFPNYQRVPLEGNESAKNIVRACEKEQAELNKKFMEKPVVKLKPEEEVKPTEKKSEDKITSIAHVEYWSNWKPPAISSANDRLNHTLD</sequence>
<reference evidence="1" key="1">
    <citation type="submission" date="2021-03" db="EMBL/GenBank/DDBJ databases">
        <title>Draft genome sequence of rust myrtle Austropuccinia psidii MF-1, a brazilian biotype.</title>
        <authorList>
            <person name="Quecine M.C."/>
            <person name="Pachon D.M.R."/>
            <person name="Bonatelli M.L."/>
            <person name="Correr F.H."/>
            <person name="Franceschini L.M."/>
            <person name="Leite T.F."/>
            <person name="Margarido G.R.A."/>
            <person name="Almeida C.A."/>
            <person name="Ferrarezi J.A."/>
            <person name="Labate C.A."/>
        </authorList>
    </citation>
    <scope>NUCLEOTIDE SEQUENCE</scope>
    <source>
        <strain evidence="1">MF-1</strain>
    </source>
</reference>
<protein>
    <submittedName>
        <fullName evidence="1">Uncharacterized protein</fullName>
    </submittedName>
</protein>
<name>A0A9Q3QBJ9_9BASI</name>
<dbReference type="EMBL" id="AVOT02152634">
    <property type="protein sequence ID" value="MBW0593166.1"/>
    <property type="molecule type" value="Genomic_DNA"/>
</dbReference>
<dbReference type="Proteomes" id="UP000765509">
    <property type="component" value="Unassembled WGS sequence"/>
</dbReference>
<evidence type="ECO:0000313" key="2">
    <source>
        <dbReference type="Proteomes" id="UP000765509"/>
    </source>
</evidence>
<accession>A0A9Q3QBJ9</accession>
<keyword evidence="2" id="KW-1185">Reference proteome</keyword>
<proteinExistence type="predicted"/>
<organism evidence="1 2">
    <name type="scientific">Austropuccinia psidii MF-1</name>
    <dbReference type="NCBI Taxonomy" id="1389203"/>
    <lineage>
        <taxon>Eukaryota</taxon>
        <taxon>Fungi</taxon>
        <taxon>Dikarya</taxon>
        <taxon>Basidiomycota</taxon>
        <taxon>Pucciniomycotina</taxon>
        <taxon>Pucciniomycetes</taxon>
        <taxon>Pucciniales</taxon>
        <taxon>Sphaerophragmiaceae</taxon>
        <taxon>Austropuccinia</taxon>
    </lineage>
</organism>
<evidence type="ECO:0000313" key="1">
    <source>
        <dbReference type="EMBL" id="MBW0593166.1"/>
    </source>
</evidence>
<gene>
    <name evidence="1" type="ORF">O181_132881</name>
</gene>
<dbReference type="AlphaFoldDB" id="A0A9Q3QBJ9"/>